<gene>
    <name evidence="2" type="ORF">B4N89_13890</name>
</gene>
<sequence>MGAMRVGESAEPLALAEARARARAVLWVRNGAVLAALTAAGLLLYWASRSFGESAPGTLLAALAVAIVALLGWVALDLALVRRTGVPAVALAPDDAPELHTMVRELAERLDVPVPDGIRLCPECDSWLEPDPRRPRRTVLVVGAPFLWWLRVGELRALLAPVVAGTEASAEPVVAGARRWVRRLDAVADVRRPLGPAPLRPARRLSRSFARQLLGLCQGHAELMEREIAVGAAALAIPLEPELRATAHEQVGLAYAGWDRLLTRLAAPAWAIGRRPDALMAGVVSALTELSRRDKLADAFGARLAERAAGDLLADPAAMDGEISRLAAGIFADGPTPHPVSWADYPDAVIEPVWRARAAAFAAPVDDALAVLRRDPDEDHRKAADHLFAVVACAALDTGRMHPAVDWLDGPVLVDGSGRAVDLATLITRAVDERNDAPLRAWLARIGIATREPVHPDGSAA</sequence>
<evidence type="ECO:0008006" key="4">
    <source>
        <dbReference type="Google" id="ProtNLM"/>
    </source>
</evidence>
<organism evidence="2 3">
    <name type="scientific">Embleya scabrispora</name>
    <dbReference type="NCBI Taxonomy" id="159449"/>
    <lineage>
        <taxon>Bacteria</taxon>
        <taxon>Bacillati</taxon>
        <taxon>Actinomycetota</taxon>
        <taxon>Actinomycetes</taxon>
        <taxon>Kitasatosporales</taxon>
        <taxon>Streptomycetaceae</taxon>
        <taxon>Embleya</taxon>
    </lineage>
</organism>
<dbReference type="Proteomes" id="UP000190037">
    <property type="component" value="Unassembled WGS sequence"/>
</dbReference>
<evidence type="ECO:0000313" key="2">
    <source>
        <dbReference type="EMBL" id="OPC81880.1"/>
    </source>
</evidence>
<protein>
    <recommendedName>
        <fullName evidence="4">Peptidase M48 domain-containing protein</fullName>
    </recommendedName>
</protein>
<feature type="transmembrane region" description="Helical" evidence="1">
    <location>
        <begin position="59"/>
        <end position="81"/>
    </location>
</feature>
<feature type="transmembrane region" description="Helical" evidence="1">
    <location>
        <begin position="26"/>
        <end position="47"/>
    </location>
</feature>
<keyword evidence="1" id="KW-0472">Membrane</keyword>
<keyword evidence="3" id="KW-1185">Reference proteome</keyword>
<accession>A0A1T3NZ04</accession>
<reference evidence="2 3" key="1">
    <citation type="submission" date="2017-03" db="EMBL/GenBank/DDBJ databases">
        <title>Draft genome sequence of Streptomyces scabrisporus NF3, endophyte isolated from Amphipterygium adstringens.</title>
        <authorList>
            <person name="Vazquez M."/>
            <person name="Ceapa C.D."/>
            <person name="Rodriguez Luna D."/>
            <person name="Sanchez Esquivel S."/>
        </authorList>
    </citation>
    <scope>NUCLEOTIDE SEQUENCE [LARGE SCALE GENOMIC DNA]</scope>
    <source>
        <strain evidence="2 3">NF3</strain>
    </source>
</reference>
<proteinExistence type="predicted"/>
<dbReference type="AlphaFoldDB" id="A0A1T3NZ04"/>
<dbReference type="OrthoDB" id="4333693at2"/>
<evidence type="ECO:0000313" key="3">
    <source>
        <dbReference type="Proteomes" id="UP000190037"/>
    </source>
</evidence>
<dbReference type="EMBL" id="MWQN01000001">
    <property type="protein sequence ID" value="OPC81880.1"/>
    <property type="molecule type" value="Genomic_DNA"/>
</dbReference>
<comment type="caution">
    <text evidence="2">The sequence shown here is derived from an EMBL/GenBank/DDBJ whole genome shotgun (WGS) entry which is preliminary data.</text>
</comment>
<evidence type="ECO:0000256" key="1">
    <source>
        <dbReference type="SAM" id="Phobius"/>
    </source>
</evidence>
<keyword evidence="1" id="KW-0812">Transmembrane</keyword>
<name>A0A1T3NZ04_9ACTN</name>
<dbReference type="STRING" id="159449.B4N89_13890"/>
<keyword evidence="1" id="KW-1133">Transmembrane helix</keyword>